<evidence type="ECO:0000256" key="1">
    <source>
        <dbReference type="SAM" id="Phobius"/>
    </source>
</evidence>
<accession>A0A919UID3</accession>
<keyword evidence="1" id="KW-1133">Transmembrane helix</keyword>
<evidence type="ECO:0000313" key="2">
    <source>
        <dbReference type="EMBL" id="GIH22984.1"/>
    </source>
</evidence>
<gene>
    <name evidence="2" type="ORF">Aph01nite_12940</name>
</gene>
<keyword evidence="1" id="KW-0472">Membrane</keyword>
<organism evidence="2 3">
    <name type="scientific">Acrocarpospora phusangensis</name>
    <dbReference type="NCBI Taxonomy" id="1070424"/>
    <lineage>
        <taxon>Bacteria</taxon>
        <taxon>Bacillati</taxon>
        <taxon>Actinomycetota</taxon>
        <taxon>Actinomycetes</taxon>
        <taxon>Streptosporangiales</taxon>
        <taxon>Streptosporangiaceae</taxon>
        <taxon>Acrocarpospora</taxon>
    </lineage>
</organism>
<sequence>MSDFSLQITIPESWGRHIRVVVVVIVLAAALGLGDHVYPILSAL</sequence>
<dbReference type="RefSeq" id="WP_275418652.1">
    <property type="nucleotide sequence ID" value="NZ_BOOA01000007.1"/>
</dbReference>
<protein>
    <submittedName>
        <fullName evidence="2">Uncharacterized protein</fullName>
    </submittedName>
</protein>
<keyword evidence="3" id="KW-1185">Reference proteome</keyword>
<comment type="caution">
    <text evidence="2">The sequence shown here is derived from an EMBL/GenBank/DDBJ whole genome shotgun (WGS) entry which is preliminary data.</text>
</comment>
<feature type="transmembrane region" description="Helical" evidence="1">
    <location>
        <begin position="20"/>
        <end position="41"/>
    </location>
</feature>
<dbReference type="AlphaFoldDB" id="A0A919UID3"/>
<reference evidence="2" key="1">
    <citation type="submission" date="2021-01" db="EMBL/GenBank/DDBJ databases">
        <title>Whole genome shotgun sequence of Acrocarpospora phusangensis NBRC 108782.</title>
        <authorList>
            <person name="Komaki H."/>
            <person name="Tamura T."/>
        </authorList>
    </citation>
    <scope>NUCLEOTIDE SEQUENCE</scope>
    <source>
        <strain evidence="2">NBRC 108782</strain>
    </source>
</reference>
<evidence type="ECO:0000313" key="3">
    <source>
        <dbReference type="Proteomes" id="UP000640052"/>
    </source>
</evidence>
<proteinExistence type="predicted"/>
<dbReference type="EMBL" id="BOOA01000007">
    <property type="protein sequence ID" value="GIH22984.1"/>
    <property type="molecule type" value="Genomic_DNA"/>
</dbReference>
<name>A0A919UID3_9ACTN</name>
<dbReference type="Proteomes" id="UP000640052">
    <property type="component" value="Unassembled WGS sequence"/>
</dbReference>
<keyword evidence="1" id="KW-0812">Transmembrane</keyword>